<dbReference type="PANTHER" id="PTHR31642">
    <property type="entry name" value="TRICHOTHECENE 3-O-ACETYLTRANSFERASE"/>
    <property type="match status" value="1"/>
</dbReference>
<dbReference type="InterPro" id="IPR050317">
    <property type="entry name" value="Plant_Fungal_Acyltransferase"/>
</dbReference>
<dbReference type="STRING" id="329884.A0A4U0XSA3"/>
<organism evidence="2 3">
    <name type="scientific">Friedmanniomyces simplex</name>
    <dbReference type="NCBI Taxonomy" id="329884"/>
    <lineage>
        <taxon>Eukaryota</taxon>
        <taxon>Fungi</taxon>
        <taxon>Dikarya</taxon>
        <taxon>Ascomycota</taxon>
        <taxon>Pezizomycotina</taxon>
        <taxon>Dothideomycetes</taxon>
        <taxon>Dothideomycetidae</taxon>
        <taxon>Mycosphaerellales</taxon>
        <taxon>Teratosphaeriaceae</taxon>
        <taxon>Friedmanniomyces</taxon>
    </lineage>
</organism>
<dbReference type="PANTHER" id="PTHR31642:SF310">
    <property type="entry name" value="FATTY ALCOHOL:CAFFEOYL-COA ACYLTRANSFERASE"/>
    <property type="match status" value="1"/>
</dbReference>
<accession>A0A4U0XSA3</accession>
<dbReference type="EMBL" id="NAJQ01000111">
    <property type="protein sequence ID" value="TKA78508.1"/>
    <property type="molecule type" value="Genomic_DNA"/>
</dbReference>
<dbReference type="InterPro" id="IPR023213">
    <property type="entry name" value="CAT-like_dom_sf"/>
</dbReference>
<gene>
    <name evidence="2" type="ORF">B0A55_01977</name>
</gene>
<dbReference type="Gene3D" id="3.30.559.10">
    <property type="entry name" value="Chloramphenicol acetyltransferase-like domain"/>
    <property type="match status" value="2"/>
</dbReference>
<dbReference type="OrthoDB" id="1862401at2759"/>
<comment type="caution">
    <text evidence="2">The sequence shown here is derived from an EMBL/GenBank/DDBJ whole genome shotgun (WGS) entry which is preliminary data.</text>
</comment>
<dbReference type="AlphaFoldDB" id="A0A4U0XSA3"/>
<evidence type="ECO:0000256" key="1">
    <source>
        <dbReference type="ARBA" id="ARBA00022679"/>
    </source>
</evidence>
<keyword evidence="3" id="KW-1185">Reference proteome</keyword>
<reference evidence="2 3" key="1">
    <citation type="submission" date="2017-03" db="EMBL/GenBank/DDBJ databases">
        <title>Genomes of endolithic fungi from Antarctica.</title>
        <authorList>
            <person name="Coleine C."/>
            <person name="Masonjones S."/>
            <person name="Stajich J.E."/>
        </authorList>
    </citation>
    <scope>NUCLEOTIDE SEQUENCE [LARGE SCALE GENOMIC DNA]</scope>
    <source>
        <strain evidence="2 3">CCFEE 5184</strain>
    </source>
</reference>
<evidence type="ECO:0000313" key="3">
    <source>
        <dbReference type="Proteomes" id="UP000309340"/>
    </source>
</evidence>
<name>A0A4U0XSA3_9PEZI</name>
<dbReference type="GO" id="GO:0016747">
    <property type="term" value="F:acyltransferase activity, transferring groups other than amino-acyl groups"/>
    <property type="evidence" value="ECO:0007669"/>
    <property type="project" value="TreeGrafter"/>
</dbReference>
<dbReference type="Proteomes" id="UP000309340">
    <property type="component" value="Unassembled WGS sequence"/>
</dbReference>
<proteinExistence type="predicted"/>
<protein>
    <submittedName>
        <fullName evidence="2">Uncharacterized protein</fullName>
    </submittedName>
</protein>
<sequence length="454" mass="48963">MSRTTPSDRLVLSPFDRAIGAIYIRKLYGFRFADPALPAEACDALRRGLSASMTQYPFAAASIELVAGQGPVALPHQDPAATELCPPLFVVKNIAEAGFPCTYQQLCEQGVPPSVLQKEIFSCLPEHPKPGEVCPALGVQTNLLDGGLIVCFAFHHTVFDGASATNLLRALGANISARRTRENCVVQPAVLERLPYPERTAPPPDLSKFPEYDFSNAPLLKASSTSATSRILTFTADKLATLRSEVVGLLQGTAGPDDFVSTADCLGGLIWVAVMRARQAHVVPHQLTKWAIAVNARRRLEPPLPAEYFGNAVVHSVAISELGQLVAADESDINIARITCAASRIRQAVDAADDAYVRRRLDLFSFVPDPADIPIASKRALDMPNTGLDFSDWREQGADFGLGIPGTGSTKPDWVRKTWSANEGAVNILPRKGGRKGSADWKVLLALSVEDMEK</sequence>
<dbReference type="Pfam" id="PF02458">
    <property type="entry name" value="Transferase"/>
    <property type="match status" value="1"/>
</dbReference>
<evidence type="ECO:0000313" key="2">
    <source>
        <dbReference type="EMBL" id="TKA78508.1"/>
    </source>
</evidence>
<keyword evidence="1" id="KW-0808">Transferase</keyword>